<dbReference type="RefSeq" id="WP_210788032.1">
    <property type="nucleotide sequence ID" value="NZ_JAGPXB010000001.1"/>
</dbReference>
<dbReference type="EMBL" id="JAGPXB010000001">
    <property type="protein sequence ID" value="MBQ0907487.1"/>
    <property type="molecule type" value="Genomic_DNA"/>
</dbReference>
<keyword evidence="4" id="KW-1185">Reference proteome</keyword>
<reference evidence="3 4" key="1">
    <citation type="submission" date="2021-04" db="EMBL/GenBank/DDBJ databases">
        <title>Description of novel Flavobacterium sp. F-328.</title>
        <authorList>
            <person name="Saticioglu I.B."/>
        </authorList>
    </citation>
    <scope>NUCLEOTIDE SEQUENCE [LARGE SCALE GENOMIC DNA]</scope>
    <source>
        <strain evidence="3 4">F-328</strain>
    </source>
</reference>
<evidence type="ECO:0008006" key="5">
    <source>
        <dbReference type="Google" id="ProtNLM"/>
    </source>
</evidence>
<keyword evidence="1" id="KW-0175">Coiled coil</keyword>
<protein>
    <recommendedName>
        <fullName evidence="5">Haemolysin XhlA</fullName>
    </recommendedName>
</protein>
<feature type="transmembrane region" description="Helical" evidence="2">
    <location>
        <begin position="61"/>
        <end position="81"/>
    </location>
</feature>
<accession>A0ABS5D0F4</accession>
<gene>
    <name evidence="3" type="ORF">KBJ98_02095</name>
</gene>
<organism evidence="3 4">
    <name type="scientific">Flavobacterium erciyesense</name>
    <dbReference type="NCBI Taxonomy" id="2825842"/>
    <lineage>
        <taxon>Bacteria</taxon>
        <taxon>Pseudomonadati</taxon>
        <taxon>Bacteroidota</taxon>
        <taxon>Flavobacteriia</taxon>
        <taxon>Flavobacteriales</taxon>
        <taxon>Flavobacteriaceae</taxon>
        <taxon>Flavobacterium</taxon>
    </lineage>
</organism>
<proteinExistence type="predicted"/>
<feature type="coiled-coil region" evidence="1">
    <location>
        <begin position="31"/>
        <end position="58"/>
    </location>
</feature>
<evidence type="ECO:0000313" key="3">
    <source>
        <dbReference type="EMBL" id="MBQ0907487.1"/>
    </source>
</evidence>
<keyword evidence="2" id="KW-1133">Transmembrane helix</keyword>
<keyword evidence="2" id="KW-0812">Transmembrane</keyword>
<dbReference type="Proteomes" id="UP000679008">
    <property type="component" value="Unassembled WGS sequence"/>
</dbReference>
<name>A0ABS5D0F4_9FLAO</name>
<evidence type="ECO:0000256" key="2">
    <source>
        <dbReference type="SAM" id="Phobius"/>
    </source>
</evidence>
<evidence type="ECO:0000313" key="4">
    <source>
        <dbReference type="Proteomes" id="UP000679008"/>
    </source>
</evidence>
<sequence>MNVEDRQIMSQIEKDIAEIKTALLGSSLSGDKGLTGRIKDLENRLKILELEKSQNHNLNKVIIWLASIIVVGLLGLIFNYFKK</sequence>
<evidence type="ECO:0000256" key="1">
    <source>
        <dbReference type="SAM" id="Coils"/>
    </source>
</evidence>
<keyword evidence="2" id="KW-0472">Membrane</keyword>
<comment type="caution">
    <text evidence="3">The sequence shown here is derived from an EMBL/GenBank/DDBJ whole genome shotgun (WGS) entry which is preliminary data.</text>
</comment>